<evidence type="ECO:0000256" key="1">
    <source>
        <dbReference type="ARBA" id="ARBA00004141"/>
    </source>
</evidence>
<sequence>MDYPLSSSSSSEVARHESLTIEKTRSRPEPTNSNSLELVQSKIEHFNSRPKEFIFIAIICMAQLMTQAALAQAIAPLHVIGDSFGTTNPGQLSWFAAAYSLTVAVSFGLHSGLSWQVSAPTQMLYFFDVARALQGIGPAFLLPNALAILARIYEPGRKKEMIFSLFGATAPAGFTLGAAFSALFSEFVWWPWAYWVTAMICILLAVVGIIVIPHTPPPQFDHSVSMFKRADAAGAITGVAGLVLVNFSWNQGPVILEEMRGISPLLVSAMVSPTTISGLCAALTTGYILSRVPASTVMMMAMLGFLIGSILMATVPIHQTYWAQTFVATVVTPWGMDMSFPAATILLSNSMHKDHQGLAASLVNTVVNYSISIGLGIAGTVEIHVNNDGKDVLRGYRGAQYVGIGLATLGLGSSIMFSLSERTKRTKDRRMESGQTEEV</sequence>
<dbReference type="OrthoDB" id="2428527at2759"/>
<comment type="subcellular location">
    <subcellularLocation>
        <location evidence="1">Membrane</location>
        <topology evidence="1">Multi-pass membrane protein</topology>
    </subcellularLocation>
</comment>
<feature type="transmembrane region" description="Helical" evidence="6">
    <location>
        <begin position="92"/>
        <end position="112"/>
    </location>
</feature>
<feature type="compositionally biased region" description="Basic and acidic residues" evidence="5">
    <location>
        <begin position="13"/>
        <end position="28"/>
    </location>
</feature>
<accession>A0A5N6KN28</accession>
<feature type="transmembrane region" description="Helical" evidence="6">
    <location>
        <begin position="269"/>
        <end position="289"/>
    </location>
</feature>
<comment type="caution">
    <text evidence="8">The sequence shown here is derived from an EMBL/GenBank/DDBJ whole genome shotgun (WGS) entry which is preliminary data.</text>
</comment>
<dbReference type="AlphaFoldDB" id="A0A5N6KN28"/>
<dbReference type="GO" id="GO:0016020">
    <property type="term" value="C:membrane"/>
    <property type="evidence" value="ECO:0007669"/>
    <property type="project" value="UniProtKB-SubCell"/>
</dbReference>
<dbReference type="Pfam" id="PF07690">
    <property type="entry name" value="MFS_1"/>
    <property type="match status" value="1"/>
</dbReference>
<keyword evidence="9" id="KW-1185">Reference proteome</keyword>
<dbReference type="InterPro" id="IPR036259">
    <property type="entry name" value="MFS_trans_sf"/>
</dbReference>
<feature type="transmembrane region" description="Helical" evidence="6">
    <location>
        <begin position="53"/>
        <end position="80"/>
    </location>
</feature>
<feature type="region of interest" description="Disordered" evidence="5">
    <location>
        <begin position="1"/>
        <end position="33"/>
    </location>
</feature>
<evidence type="ECO:0000256" key="5">
    <source>
        <dbReference type="SAM" id="MobiDB-lite"/>
    </source>
</evidence>
<feature type="transmembrane region" description="Helical" evidence="6">
    <location>
        <begin position="192"/>
        <end position="212"/>
    </location>
</feature>
<dbReference type="SUPFAM" id="SSF103473">
    <property type="entry name" value="MFS general substrate transporter"/>
    <property type="match status" value="1"/>
</dbReference>
<dbReference type="EMBL" id="VIGI01000001">
    <property type="protein sequence ID" value="KAB8305166.1"/>
    <property type="molecule type" value="Genomic_DNA"/>
</dbReference>
<feature type="transmembrane region" description="Helical" evidence="6">
    <location>
        <begin position="359"/>
        <end position="381"/>
    </location>
</feature>
<reference evidence="8 9" key="1">
    <citation type="submission" date="2019-06" db="EMBL/GenBank/DDBJ databases">
        <title>Genome Sequence of the Brown Rot Fungal Pathogen Monilinia laxa.</title>
        <authorList>
            <person name="De Miccolis Angelini R.M."/>
            <person name="Landi L."/>
            <person name="Abate D."/>
            <person name="Pollastro S."/>
            <person name="Romanazzi G."/>
            <person name="Faretra F."/>
        </authorList>
    </citation>
    <scope>NUCLEOTIDE SEQUENCE [LARGE SCALE GENOMIC DNA]</scope>
    <source>
        <strain evidence="8 9">Mlax316</strain>
    </source>
</reference>
<keyword evidence="3 6" id="KW-1133">Transmembrane helix</keyword>
<evidence type="ECO:0000313" key="8">
    <source>
        <dbReference type="EMBL" id="KAB8305166.1"/>
    </source>
</evidence>
<feature type="transmembrane region" description="Helical" evidence="6">
    <location>
        <begin position="401"/>
        <end position="420"/>
    </location>
</feature>
<evidence type="ECO:0000259" key="7">
    <source>
        <dbReference type="PROSITE" id="PS50850"/>
    </source>
</evidence>
<evidence type="ECO:0000256" key="4">
    <source>
        <dbReference type="ARBA" id="ARBA00023136"/>
    </source>
</evidence>
<dbReference type="PANTHER" id="PTHR42718:SF1">
    <property type="entry name" value="LOW AFFINITY AMMONIUM TRANSPORTER"/>
    <property type="match status" value="1"/>
</dbReference>
<feature type="transmembrane region" description="Helical" evidence="6">
    <location>
        <begin position="162"/>
        <end position="180"/>
    </location>
</feature>
<dbReference type="Gene3D" id="1.20.1250.20">
    <property type="entry name" value="MFS general substrate transporter like domains"/>
    <property type="match status" value="2"/>
</dbReference>
<evidence type="ECO:0000256" key="6">
    <source>
        <dbReference type="SAM" id="Phobius"/>
    </source>
</evidence>
<dbReference type="GO" id="GO:0022857">
    <property type="term" value="F:transmembrane transporter activity"/>
    <property type="evidence" value="ECO:0007669"/>
    <property type="project" value="InterPro"/>
</dbReference>
<keyword evidence="4 6" id="KW-0472">Membrane</keyword>
<name>A0A5N6KN28_MONLA</name>
<feature type="transmembrane region" description="Helical" evidence="6">
    <location>
        <begin position="232"/>
        <end position="249"/>
    </location>
</feature>
<dbReference type="Proteomes" id="UP000326757">
    <property type="component" value="Unassembled WGS sequence"/>
</dbReference>
<evidence type="ECO:0000256" key="2">
    <source>
        <dbReference type="ARBA" id="ARBA00022692"/>
    </source>
</evidence>
<dbReference type="PANTHER" id="PTHR42718">
    <property type="entry name" value="MAJOR FACILITATOR SUPERFAMILY MULTIDRUG TRANSPORTER MFSC"/>
    <property type="match status" value="1"/>
</dbReference>
<feature type="domain" description="Major facilitator superfamily (MFS) profile" evidence="7">
    <location>
        <begin position="226"/>
        <end position="439"/>
    </location>
</feature>
<dbReference type="PROSITE" id="PS50850">
    <property type="entry name" value="MFS"/>
    <property type="match status" value="1"/>
</dbReference>
<dbReference type="CDD" id="cd17476">
    <property type="entry name" value="MFS_Amf1_MDR_like"/>
    <property type="match status" value="1"/>
</dbReference>
<dbReference type="InterPro" id="IPR020846">
    <property type="entry name" value="MFS_dom"/>
</dbReference>
<feature type="transmembrane region" description="Helical" evidence="6">
    <location>
        <begin position="132"/>
        <end position="150"/>
    </location>
</feature>
<evidence type="ECO:0000313" key="9">
    <source>
        <dbReference type="Proteomes" id="UP000326757"/>
    </source>
</evidence>
<keyword evidence="2 6" id="KW-0812">Transmembrane</keyword>
<evidence type="ECO:0000256" key="3">
    <source>
        <dbReference type="ARBA" id="ARBA00022989"/>
    </source>
</evidence>
<proteinExistence type="predicted"/>
<dbReference type="InterPro" id="IPR011701">
    <property type="entry name" value="MFS"/>
</dbReference>
<organism evidence="8 9">
    <name type="scientific">Monilinia laxa</name>
    <name type="common">Brown rot fungus</name>
    <name type="synonym">Sclerotinia laxa</name>
    <dbReference type="NCBI Taxonomy" id="61186"/>
    <lineage>
        <taxon>Eukaryota</taxon>
        <taxon>Fungi</taxon>
        <taxon>Dikarya</taxon>
        <taxon>Ascomycota</taxon>
        <taxon>Pezizomycotina</taxon>
        <taxon>Leotiomycetes</taxon>
        <taxon>Helotiales</taxon>
        <taxon>Sclerotiniaceae</taxon>
        <taxon>Monilinia</taxon>
    </lineage>
</organism>
<feature type="transmembrane region" description="Helical" evidence="6">
    <location>
        <begin position="296"/>
        <end position="315"/>
    </location>
</feature>
<gene>
    <name evidence="8" type="ORF">EYC80_004457</name>
</gene>
<feature type="compositionally biased region" description="Low complexity" evidence="5">
    <location>
        <begin position="1"/>
        <end position="11"/>
    </location>
</feature>
<protein>
    <recommendedName>
        <fullName evidence="7">Major facilitator superfamily (MFS) profile domain-containing protein</fullName>
    </recommendedName>
</protein>